<dbReference type="InterPro" id="IPR044862">
    <property type="entry name" value="Pro_4_hyd_alph_FE2OG_OXY"/>
</dbReference>
<comment type="caution">
    <text evidence="2">The sequence shown here is derived from an EMBL/GenBank/DDBJ whole genome shotgun (WGS) entry which is preliminary data.</text>
</comment>
<dbReference type="PANTHER" id="PTHR35169:SF3">
    <property type="entry name" value="PROLYL 4-HYDROXYLASE ALPHA SUBUNIT FE(2+) 2OG DIOXYGENASE DOMAIN-CONTAINING PROTEIN"/>
    <property type="match status" value="1"/>
</dbReference>
<name>A0A2G8L3N5_STIJA</name>
<dbReference type="Gene3D" id="2.60.120.620">
    <property type="entry name" value="q2cbj1_9rhob like domain"/>
    <property type="match status" value="1"/>
</dbReference>
<evidence type="ECO:0000313" key="3">
    <source>
        <dbReference type="Proteomes" id="UP000230750"/>
    </source>
</evidence>
<gene>
    <name evidence="2" type="ORF">BSL78_08216</name>
</gene>
<protein>
    <recommendedName>
        <fullName evidence="1">Prolyl 4-hydroxylase alpha subunit Fe(2+) 2OG dioxygenase domain-containing protein</fullName>
    </recommendedName>
</protein>
<organism evidence="2 3">
    <name type="scientific">Stichopus japonicus</name>
    <name type="common">Sea cucumber</name>
    <dbReference type="NCBI Taxonomy" id="307972"/>
    <lineage>
        <taxon>Eukaryota</taxon>
        <taxon>Metazoa</taxon>
        <taxon>Echinodermata</taxon>
        <taxon>Eleutherozoa</taxon>
        <taxon>Echinozoa</taxon>
        <taxon>Holothuroidea</taxon>
        <taxon>Aspidochirotacea</taxon>
        <taxon>Aspidochirotida</taxon>
        <taxon>Stichopodidae</taxon>
        <taxon>Apostichopus</taxon>
    </lineage>
</organism>
<dbReference type="Pfam" id="PF13640">
    <property type="entry name" value="2OG-FeII_Oxy_3"/>
    <property type="match status" value="1"/>
</dbReference>
<reference evidence="2 3" key="1">
    <citation type="journal article" date="2017" name="PLoS Biol.">
        <title>The sea cucumber genome provides insights into morphological evolution and visceral regeneration.</title>
        <authorList>
            <person name="Zhang X."/>
            <person name="Sun L."/>
            <person name="Yuan J."/>
            <person name="Sun Y."/>
            <person name="Gao Y."/>
            <person name="Zhang L."/>
            <person name="Li S."/>
            <person name="Dai H."/>
            <person name="Hamel J.F."/>
            <person name="Liu C."/>
            <person name="Yu Y."/>
            <person name="Liu S."/>
            <person name="Lin W."/>
            <person name="Guo K."/>
            <person name="Jin S."/>
            <person name="Xu P."/>
            <person name="Storey K.B."/>
            <person name="Huan P."/>
            <person name="Zhang T."/>
            <person name="Zhou Y."/>
            <person name="Zhang J."/>
            <person name="Lin C."/>
            <person name="Li X."/>
            <person name="Xing L."/>
            <person name="Huo D."/>
            <person name="Sun M."/>
            <person name="Wang L."/>
            <person name="Mercier A."/>
            <person name="Li F."/>
            <person name="Yang H."/>
            <person name="Xiang J."/>
        </authorList>
    </citation>
    <scope>NUCLEOTIDE SEQUENCE [LARGE SCALE GENOMIC DNA]</scope>
    <source>
        <strain evidence="2">Shaxun</strain>
        <tissue evidence="2">Muscle</tissue>
    </source>
</reference>
<dbReference type="EMBL" id="MRZV01000231">
    <property type="protein sequence ID" value="PIK54879.1"/>
    <property type="molecule type" value="Genomic_DNA"/>
</dbReference>
<dbReference type="PANTHER" id="PTHR35169">
    <property type="entry name" value="FE2OG DIOXYGENASE DOMAIN-CONTAINING PROTEIN"/>
    <property type="match status" value="1"/>
</dbReference>
<dbReference type="Proteomes" id="UP000230750">
    <property type="component" value="Unassembled WGS sequence"/>
</dbReference>
<feature type="domain" description="Prolyl 4-hydroxylase alpha subunit Fe(2+) 2OG dioxygenase" evidence="1">
    <location>
        <begin position="407"/>
        <end position="485"/>
    </location>
</feature>
<sequence length="505" mass="58322">MVKLNMASVVTFHMKLSHIYKGLIIWLALHRALCVLDVTNSDIVKRQWPYPLLPGNFEDLTNNLEQCNKKKQESSTDKLAHSPTLKQIATSLAENKTVNLAAVYDDVLSQKSMLTLQMYGSIAADWRFSQSESMPWSTWLNSTVVNSTEVNKVFSTLVGDIKQNTKEYYPYETTLHILRRGDSVGLIQGDSEEVILIYFLKDDWQINSYGELNLYKGEEIEMSVKPSFNRAIVWNGSLAYLPKSPSMNCEGSLYFLMIKYTGNMTKVDLFEARRLHHIEEKKNAERNMFHSMMDINGHYGNIDVANHVTKDYTGTNGRKIYVFDDLFLRDDLLNLRNHVEDYGDYYFDDSYDEDSDNVQWISAINIELFIKSRLWKVVQRIAEFVSGVSTWYPYDIACNNIRAFDSTQNHQDCETWEDEWTFLLYLNPNWTIDYGGETAFYSDSEKLEYITSIRPKYGRAVIFEGIIPHSARPPSSVHLGPRFTCLSSYFTWMGETPAVSKYGIV</sequence>
<evidence type="ECO:0000259" key="1">
    <source>
        <dbReference type="Pfam" id="PF13640"/>
    </source>
</evidence>
<keyword evidence="3" id="KW-1185">Reference proteome</keyword>
<evidence type="ECO:0000313" key="2">
    <source>
        <dbReference type="EMBL" id="PIK54879.1"/>
    </source>
</evidence>
<proteinExistence type="predicted"/>
<dbReference type="OrthoDB" id="200726at2759"/>
<dbReference type="AlphaFoldDB" id="A0A2G8L3N5"/>
<accession>A0A2G8L3N5</accession>